<evidence type="ECO:0000256" key="1">
    <source>
        <dbReference type="ARBA" id="ARBA00001946"/>
    </source>
</evidence>
<name>A0A284R6B9_ARMOS</name>
<dbReference type="GO" id="GO:0004337">
    <property type="term" value="F:(2E,6E)-farnesyl diphosphate synthase activity"/>
    <property type="evidence" value="ECO:0007669"/>
    <property type="project" value="UniProtKB-EC"/>
</dbReference>
<sequence>MARMVCDLYSRMQQPVRDVFLFAFGRFTSITLQVLLWNFRPSTSSVPPTTIPPELLEEIIDYLWENKDVLVACSFVYRLFYLRTRVHIFHSTELKHTPNDKSSSKNVLPHIRKITNLDYNVPGSKLNRGMSVVDTTEITKGTSLTDDEYLKAAVLGWGTELLQALFLVSDDMMDSSITRRGQPC</sequence>
<organism evidence="11 12">
    <name type="scientific">Armillaria ostoyae</name>
    <name type="common">Armillaria root rot fungus</name>
    <dbReference type="NCBI Taxonomy" id="47428"/>
    <lineage>
        <taxon>Eukaryota</taxon>
        <taxon>Fungi</taxon>
        <taxon>Dikarya</taxon>
        <taxon>Basidiomycota</taxon>
        <taxon>Agaricomycotina</taxon>
        <taxon>Agaricomycetes</taxon>
        <taxon>Agaricomycetidae</taxon>
        <taxon>Agaricales</taxon>
        <taxon>Marasmiineae</taxon>
        <taxon>Physalacriaceae</taxon>
        <taxon>Armillaria</taxon>
    </lineage>
</organism>
<proteinExistence type="predicted"/>
<dbReference type="PROSITE" id="PS00723">
    <property type="entry name" value="POLYPRENYL_SYNTHASE_1"/>
    <property type="match status" value="1"/>
</dbReference>
<keyword evidence="12" id="KW-1185">Reference proteome</keyword>
<reference evidence="12" key="1">
    <citation type="journal article" date="2017" name="Nat. Ecol. Evol.">
        <title>Genome expansion and lineage-specific genetic innovations in the forest pathogenic fungi Armillaria.</title>
        <authorList>
            <person name="Sipos G."/>
            <person name="Prasanna A.N."/>
            <person name="Walter M.C."/>
            <person name="O'Connor E."/>
            <person name="Balint B."/>
            <person name="Krizsan K."/>
            <person name="Kiss B."/>
            <person name="Hess J."/>
            <person name="Varga T."/>
            <person name="Slot J."/>
            <person name="Riley R."/>
            <person name="Boka B."/>
            <person name="Rigling D."/>
            <person name="Barry K."/>
            <person name="Lee J."/>
            <person name="Mihaltcheva S."/>
            <person name="LaButti K."/>
            <person name="Lipzen A."/>
            <person name="Waldron R."/>
            <person name="Moloney N.M."/>
            <person name="Sperisen C."/>
            <person name="Kredics L."/>
            <person name="Vagvoelgyi C."/>
            <person name="Patrignani A."/>
            <person name="Fitzpatrick D."/>
            <person name="Nagy I."/>
            <person name="Doyle S."/>
            <person name="Anderson J.B."/>
            <person name="Grigoriev I.V."/>
            <person name="Gueldener U."/>
            <person name="Muensterkoetter M."/>
            <person name="Nagy L.G."/>
        </authorList>
    </citation>
    <scope>NUCLEOTIDE SEQUENCE [LARGE SCALE GENOMIC DNA]</scope>
    <source>
        <strain evidence="12">C18/9</strain>
    </source>
</reference>
<comment type="cofactor">
    <cofactor evidence="1">
        <name>Mg(2+)</name>
        <dbReference type="ChEBI" id="CHEBI:18420"/>
    </cofactor>
</comment>
<evidence type="ECO:0000256" key="5">
    <source>
        <dbReference type="ARBA" id="ARBA00022723"/>
    </source>
</evidence>
<evidence type="ECO:0000256" key="3">
    <source>
        <dbReference type="ARBA" id="ARBA00012833"/>
    </source>
</evidence>
<dbReference type="InterPro" id="IPR000092">
    <property type="entry name" value="Polyprenyl_synt"/>
</dbReference>
<dbReference type="Gene3D" id="1.10.600.10">
    <property type="entry name" value="Farnesyl Diphosphate Synthase"/>
    <property type="match status" value="1"/>
</dbReference>
<dbReference type="GO" id="GO:0005737">
    <property type="term" value="C:cytoplasm"/>
    <property type="evidence" value="ECO:0007669"/>
    <property type="project" value="TreeGrafter"/>
</dbReference>
<keyword evidence="4" id="KW-0808">Transferase</keyword>
<evidence type="ECO:0000313" key="11">
    <source>
        <dbReference type="EMBL" id="SJL04255.1"/>
    </source>
</evidence>
<dbReference type="EMBL" id="FUEG01000005">
    <property type="protein sequence ID" value="SJL04255.1"/>
    <property type="molecule type" value="Genomic_DNA"/>
</dbReference>
<dbReference type="PANTHER" id="PTHR11525">
    <property type="entry name" value="FARNESYL-PYROPHOSPHATE SYNTHETASE"/>
    <property type="match status" value="1"/>
</dbReference>
<evidence type="ECO:0000256" key="10">
    <source>
        <dbReference type="ARBA" id="ARBA00032873"/>
    </source>
</evidence>
<dbReference type="InterPro" id="IPR039702">
    <property type="entry name" value="FPS1-like"/>
</dbReference>
<evidence type="ECO:0000256" key="7">
    <source>
        <dbReference type="ARBA" id="ARBA00032380"/>
    </source>
</evidence>
<evidence type="ECO:0000256" key="6">
    <source>
        <dbReference type="ARBA" id="ARBA00022842"/>
    </source>
</evidence>
<evidence type="ECO:0000256" key="4">
    <source>
        <dbReference type="ARBA" id="ARBA00022679"/>
    </source>
</evidence>
<evidence type="ECO:0000313" key="12">
    <source>
        <dbReference type="Proteomes" id="UP000219338"/>
    </source>
</evidence>
<protein>
    <recommendedName>
        <fullName evidence="10">(2E,6E)-farnesyl diphosphate synthase</fullName>
        <ecNumber evidence="3">2.5.1.1</ecNumber>
        <ecNumber evidence="2">2.5.1.10</ecNumber>
    </recommendedName>
    <alternativeName>
        <fullName evidence="9">Dimethylallyltranstransferase</fullName>
    </alternativeName>
    <alternativeName>
        <fullName evidence="8">Farnesyl diphosphate synthase</fullName>
    </alternativeName>
    <alternativeName>
        <fullName evidence="7">Geranyltranstransferase</fullName>
    </alternativeName>
</protein>
<dbReference type="InterPro" id="IPR033749">
    <property type="entry name" value="Polyprenyl_synt_CS"/>
</dbReference>
<dbReference type="PANTHER" id="PTHR11525:SF0">
    <property type="entry name" value="FARNESYL PYROPHOSPHATE SYNTHASE"/>
    <property type="match status" value="1"/>
</dbReference>
<dbReference type="Proteomes" id="UP000219338">
    <property type="component" value="Unassembled WGS sequence"/>
</dbReference>
<evidence type="ECO:0000256" key="9">
    <source>
        <dbReference type="ARBA" id="ARBA00032448"/>
    </source>
</evidence>
<evidence type="ECO:0000256" key="2">
    <source>
        <dbReference type="ARBA" id="ARBA00012439"/>
    </source>
</evidence>
<accession>A0A284R6B9</accession>
<keyword evidence="5" id="KW-0479">Metal-binding</keyword>
<dbReference type="GO" id="GO:0004161">
    <property type="term" value="F:dimethylallyltranstransferase activity"/>
    <property type="evidence" value="ECO:0007669"/>
    <property type="project" value="UniProtKB-EC"/>
</dbReference>
<dbReference type="AlphaFoldDB" id="A0A284R6B9"/>
<dbReference type="OrthoDB" id="3023784at2759"/>
<dbReference type="EC" id="2.5.1.10" evidence="2"/>
<dbReference type="SUPFAM" id="SSF48576">
    <property type="entry name" value="Terpenoid synthases"/>
    <property type="match status" value="1"/>
</dbReference>
<evidence type="ECO:0000256" key="8">
    <source>
        <dbReference type="ARBA" id="ARBA00032424"/>
    </source>
</evidence>
<dbReference type="EC" id="2.5.1.1" evidence="3"/>
<keyword evidence="6" id="KW-0460">Magnesium</keyword>
<dbReference type="Pfam" id="PF00348">
    <property type="entry name" value="polyprenyl_synt"/>
    <property type="match status" value="1"/>
</dbReference>
<gene>
    <name evidence="11" type="ORF">ARMOST_07616</name>
</gene>
<dbReference type="GO" id="GO:0045337">
    <property type="term" value="P:farnesyl diphosphate biosynthetic process"/>
    <property type="evidence" value="ECO:0007669"/>
    <property type="project" value="TreeGrafter"/>
</dbReference>
<dbReference type="GO" id="GO:0046872">
    <property type="term" value="F:metal ion binding"/>
    <property type="evidence" value="ECO:0007669"/>
    <property type="project" value="UniProtKB-KW"/>
</dbReference>
<dbReference type="InterPro" id="IPR008949">
    <property type="entry name" value="Isoprenoid_synthase_dom_sf"/>
</dbReference>
<dbReference type="STRING" id="47428.A0A284R6B9"/>